<evidence type="ECO:0000313" key="3">
    <source>
        <dbReference type="Proteomes" id="UP000281391"/>
    </source>
</evidence>
<evidence type="ECO:0000256" key="1">
    <source>
        <dbReference type="SAM" id="MobiDB-lite"/>
    </source>
</evidence>
<proteinExistence type="predicted"/>
<dbReference type="Proteomes" id="UP000281391">
    <property type="component" value="Chromosome"/>
</dbReference>
<feature type="compositionally biased region" description="Basic and acidic residues" evidence="1">
    <location>
        <begin position="122"/>
        <end position="135"/>
    </location>
</feature>
<accession>A0A447KQW6</accession>
<gene>
    <name evidence="2" type="ORF">NCTC11214_02164</name>
</gene>
<protein>
    <submittedName>
        <fullName evidence="2">Uncharacterized protein</fullName>
    </submittedName>
</protein>
<sequence length="135" mass="14878">MLPANVGHKDKTRTVNGSLLHDKEGILYKEPEGFQATEFPNGNPETPTQRLAQTTSHVNRYVMQLDELYRTLLESSLRSADAQVAGRFNGLLSELYLLTGVNKSRVEALMKEEISQGGGVNNDHHPEASNKGATE</sequence>
<feature type="region of interest" description="Disordered" evidence="1">
    <location>
        <begin position="115"/>
        <end position="135"/>
    </location>
</feature>
<organism evidence="2 3">
    <name type="scientific">Serratia odorifera</name>
    <dbReference type="NCBI Taxonomy" id="618"/>
    <lineage>
        <taxon>Bacteria</taxon>
        <taxon>Pseudomonadati</taxon>
        <taxon>Pseudomonadota</taxon>
        <taxon>Gammaproteobacteria</taxon>
        <taxon>Enterobacterales</taxon>
        <taxon>Yersiniaceae</taxon>
        <taxon>Serratia</taxon>
    </lineage>
</organism>
<dbReference type="RefSeq" id="WP_004957899.1">
    <property type="nucleotide sequence ID" value="NZ_LR134117.1"/>
</dbReference>
<evidence type="ECO:0000313" key="2">
    <source>
        <dbReference type="EMBL" id="VDZ56610.1"/>
    </source>
</evidence>
<dbReference type="AlphaFoldDB" id="A0A447KQW6"/>
<dbReference type="EMBL" id="LR134117">
    <property type="protein sequence ID" value="VDZ56610.1"/>
    <property type="molecule type" value="Genomic_DNA"/>
</dbReference>
<name>A0A447KQW6_SEROD</name>
<reference evidence="2 3" key="1">
    <citation type="submission" date="2018-12" db="EMBL/GenBank/DDBJ databases">
        <authorList>
            <consortium name="Pathogen Informatics"/>
        </authorList>
    </citation>
    <scope>NUCLEOTIDE SEQUENCE [LARGE SCALE GENOMIC DNA]</scope>
    <source>
        <strain evidence="2 3">NCTC11214</strain>
    </source>
</reference>
<dbReference type="KEGG" id="sof:NCTC11214_02164"/>